<dbReference type="GO" id="GO:0005524">
    <property type="term" value="F:ATP binding"/>
    <property type="evidence" value="ECO:0007669"/>
    <property type="project" value="UniProtKB-KW"/>
</dbReference>
<dbReference type="InterPro" id="IPR003439">
    <property type="entry name" value="ABC_transporter-like_ATP-bd"/>
</dbReference>
<name>A0A327R3Q2_9BACT</name>
<accession>A0A327R3Q2</accession>
<dbReference type="InterPro" id="IPR027417">
    <property type="entry name" value="P-loop_NTPase"/>
</dbReference>
<dbReference type="SMART" id="SM00382">
    <property type="entry name" value="AAA"/>
    <property type="match status" value="1"/>
</dbReference>
<evidence type="ECO:0000256" key="4">
    <source>
        <dbReference type="ARBA" id="ARBA00022840"/>
    </source>
</evidence>
<gene>
    <name evidence="6" type="ORF">LX64_01160</name>
</gene>
<dbReference type="PANTHER" id="PTHR43335">
    <property type="entry name" value="ABC TRANSPORTER, ATP-BINDING PROTEIN"/>
    <property type="match status" value="1"/>
</dbReference>
<comment type="caution">
    <text evidence="6">The sequence shown here is derived from an EMBL/GenBank/DDBJ whole genome shotgun (WGS) entry which is preliminary data.</text>
</comment>
<dbReference type="Proteomes" id="UP000249547">
    <property type="component" value="Unassembled WGS sequence"/>
</dbReference>
<keyword evidence="3" id="KW-0547">Nucleotide-binding</keyword>
<keyword evidence="7" id="KW-1185">Reference proteome</keyword>
<proteinExistence type="inferred from homology"/>
<dbReference type="AlphaFoldDB" id="A0A327R3Q2"/>
<dbReference type="PROSITE" id="PS50893">
    <property type="entry name" value="ABC_TRANSPORTER_2"/>
    <property type="match status" value="1"/>
</dbReference>
<dbReference type="Pfam" id="PF00005">
    <property type="entry name" value="ABC_tran"/>
    <property type="match status" value="1"/>
</dbReference>
<dbReference type="PANTHER" id="PTHR43335:SF2">
    <property type="entry name" value="ABC TRANSPORTER, ATP-BINDING PROTEIN"/>
    <property type="match status" value="1"/>
</dbReference>
<dbReference type="SUPFAM" id="SSF52540">
    <property type="entry name" value="P-loop containing nucleoside triphosphate hydrolases"/>
    <property type="match status" value="1"/>
</dbReference>
<keyword evidence="2" id="KW-0813">Transport</keyword>
<evidence type="ECO:0000259" key="5">
    <source>
        <dbReference type="PROSITE" id="PS50893"/>
    </source>
</evidence>
<dbReference type="CDD" id="cd03264">
    <property type="entry name" value="ABC_drug_resistance_like"/>
    <property type="match status" value="1"/>
</dbReference>
<evidence type="ECO:0000313" key="6">
    <source>
        <dbReference type="EMBL" id="RAJ08507.1"/>
    </source>
</evidence>
<dbReference type="RefSeq" id="WP_111596653.1">
    <property type="nucleotide sequence ID" value="NZ_QLLL01000002.1"/>
</dbReference>
<reference evidence="6 7" key="1">
    <citation type="submission" date="2018-06" db="EMBL/GenBank/DDBJ databases">
        <title>Genomic Encyclopedia of Archaeal and Bacterial Type Strains, Phase II (KMG-II): from individual species to whole genera.</title>
        <authorList>
            <person name="Goeker M."/>
        </authorList>
    </citation>
    <scope>NUCLEOTIDE SEQUENCE [LARGE SCALE GENOMIC DNA]</scope>
    <source>
        <strain evidence="6 7">DSM 23857</strain>
    </source>
</reference>
<dbReference type="PROSITE" id="PS00211">
    <property type="entry name" value="ABC_TRANSPORTER_1"/>
    <property type="match status" value="1"/>
</dbReference>
<organism evidence="6 7">
    <name type="scientific">Chitinophaga skermanii</name>
    <dbReference type="NCBI Taxonomy" id="331697"/>
    <lineage>
        <taxon>Bacteria</taxon>
        <taxon>Pseudomonadati</taxon>
        <taxon>Bacteroidota</taxon>
        <taxon>Chitinophagia</taxon>
        <taxon>Chitinophagales</taxon>
        <taxon>Chitinophagaceae</taxon>
        <taxon>Chitinophaga</taxon>
    </lineage>
</organism>
<evidence type="ECO:0000256" key="3">
    <source>
        <dbReference type="ARBA" id="ARBA00022741"/>
    </source>
</evidence>
<protein>
    <submittedName>
        <fullName evidence="6">ABC-type multidrug transport system ATPase subunit</fullName>
    </submittedName>
</protein>
<evidence type="ECO:0000256" key="1">
    <source>
        <dbReference type="ARBA" id="ARBA00005417"/>
    </source>
</evidence>
<comment type="similarity">
    <text evidence="1">Belongs to the ABC transporter superfamily.</text>
</comment>
<evidence type="ECO:0000256" key="2">
    <source>
        <dbReference type="ARBA" id="ARBA00022448"/>
    </source>
</evidence>
<feature type="domain" description="ABC transporter" evidence="5">
    <location>
        <begin position="4"/>
        <end position="234"/>
    </location>
</feature>
<dbReference type="OrthoDB" id="9785229at2"/>
<dbReference type="Gene3D" id="3.40.50.300">
    <property type="entry name" value="P-loop containing nucleotide triphosphate hydrolases"/>
    <property type="match status" value="1"/>
</dbReference>
<dbReference type="InterPro" id="IPR003593">
    <property type="entry name" value="AAA+_ATPase"/>
</dbReference>
<dbReference type="GO" id="GO:0016887">
    <property type="term" value="F:ATP hydrolysis activity"/>
    <property type="evidence" value="ECO:0007669"/>
    <property type="project" value="InterPro"/>
</dbReference>
<evidence type="ECO:0000313" key="7">
    <source>
        <dbReference type="Proteomes" id="UP000249547"/>
    </source>
</evidence>
<sequence>MNRLQVTGLSKTYANGFQALNDVSLDISNGIFGLLGPNGAGKSSFMRTLATLQAPSNGEVLFNGVDIMTNPQYMRAQLGYLPQDFGVYPRMSAFDLLQHLAILKGLHQSKARTAQINSLLHHTNLYEVRHKAVATFSGGMKQRFGVAQALLGDPKLIIVDEPTAGLDPSERNKFHFLLSEIGEQVIVILSTHIVHDVKELCPQMAILAGGKLVAQGAPRHLLANLQGRTFSKLIPKDQLQQHQAMFPIVSSRLKSGMIEIHVIADYLPGDGFALVEADLEDLYFQTLRDHQTAEV</sequence>
<dbReference type="EMBL" id="QLLL01000002">
    <property type="protein sequence ID" value="RAJ08507.1"/>
    <property type="molecule type" value="Genomic_DNA"/>
</dbReference>
<keyword evidence="4" id="KW-0067">ATP-binding</keyword>
<dbReference type="InterPro" id="IPR017871">
    <property type="entry name" value="ABC_transporter-like_CS"/>
</dbReference>